<dbReference type="GO" id="GO:0005524">
    <property type="term" value="F:ATP binding"/>
    <property type="evidence" value="ECO:0007669"/>
    <property type="project" value="UniProtKB-KW"/>
</dbReference>
<dbReference type="GO" id="GO:0006437">
    <property type="term" value="P:tyrosyl-tRNA aminoacylation"/>
    <property type="evidence" value="ECO:0007669"/>
    <property type="project" value="UniProtKB-UniRule"/>
</dbReference>
<evidence type="ECO:0000313" key="10">
    <source>
        <dbReference type="EMBL" id="PJA45771.1"/>
    </source>
</evidence>
<evidence type="ECO:0000256" key="7">
    <source>
        <dbReference type="ARBA" id="ARBA00048248"/>
    </source>
</evidence>
<gene>
    <name evidence="10" type="primary">tyrS</name>
    <name evidence="10" type="ORF">CO174_01550</name>
</gene>
<keyword evidence="5 9" id="KW-0648">Protein biosynthesis</keyword>
<evidence type="ECO:0000256" key="4">
    <source>
        <dbReference type="ARBA" id="ARBA00022840"/>
    </source>
</evidence>
<evidence type="ECO:0000256" key="2">
    <source>
        <dbReference type="ARBA" id="ARBA00022598"/>
    </source>
</evidence>
<dbReference type="Gene3D" id="3.40.50.620">
    <property type="entry name" value="HUPs"/>
    <property type="match status" value="1"/>
</dbReference>
<dbReference type="Pfam" id="PF00579">
    <property type="entry name" value="tRNA-synt_1b"/>
    <property type="match status" value="1"/>
</dbReference>
<reference evidence="11" key="1">
    <citation type="submission" date="2017-09" db="EMBL/GenBank/DDBJ databases">
        <title>Depth-based differentiation of microbial function through sediment-hosted aquifers and enrichment of novel symbionts in the deep terrestrial subsurface.</title>
        <authorList>
            <person name="Probst A.J."/>
            <person name="Ladd B."/>
            <person name="Jarett J.K."/>
            <person name="Geller-Mcgrath D.E."/>
            <person name="Sieber C.M.K."/>
            <person name="Emerson J.B."/>
            <person name="Anantharaman K."/>
            <person name="Thomas B.C."/>
            <person name="Malmstrom R."/>
            <person name="Stieglmeier M."/>
            <person name="Klingl A."/>
            <person name="Woyke T."/>
            <person name="Ryan C.M."/>
            <person name="Banfield J.F."/>
        </authorList>
    </citation>
    <scope>NUCLEOTIDE SEQUENCE [LARGE SCALE GENOMIC DNA]</scope>
</reference>
<dbReference type="PANTHER" id="PTHR11766:SF1">
    <property type="entry name" value="TYROSINE--TRNA LIGASE"/>
    <property type="match status" value="1"/>
</dbReference>
<evidence type="ECO:0000256" key="6">
    <source>
        <dbReference type="ARBA" id="ARBA00023146"/>
    </source>
</evidence>
<sequence>MHLVTQPLCNQEKLVNLNQLEEILLEHPDLSGLSAEEQFDLLAERSKHIVGESRLKDMLKACKKEGRGLRVKYGIDATARSIHLGHAVPLFVLRRLQNMGHDVTLLIGDFTARVGDPTGRVSTRPVLSDEDIANNAKAFTAQAGKVIDIDRTTVVFNSDWLSGFKLADLFRILSGLTVAQAMQRDDFRTRASITRSELLYSTLMAIDSVHLNAELELGGDDQLLNFYDAERVMENEGLTPESALTTGLLLGTTGDGKKMSKSEGNFIAITEEPAEKFGKLMSIPDTQLEMYFKLLTDIRDASWDELAAAMASGSVNPMDVKRLLARVVVADLDGRDAAKQAETAFNTRIVQKDIPDDLEVIEINKADAPDWILLLRKLNLPQASSNSKARRLLEQSGVHLLEGTSDTTIGPEDLVPATGLECSIRIGKRTYCKFRIV</sequence>
<dbReference type="Gene3D" id="1.10.240.10">
    <property type="entry name" value="Tyrosyl-Transfer RNA Synthetase"/>
    <property type="match status" value="1"/>
</dbReference>
<proteinExistence type="inferred from homology"/>
<organism evidence="10 11">
    <name type="scientific">Candidatus Uhrbacteria bacterium CG_4_9_14_3_um_filter_50_9</name>
    <dbReference type="NCBI Taxonomy" id="1975035"/>
    <lineage>
        <taxon>Bacteria</taxon>
        <taxon>Candidatus Uhriibacteriota</taxon>
    </lineage>
</organism>
<accession>A0A2M7XD09</accession>
<dbReference type="AlphaFoldDB" id="A0A2M7XD09"/>
<name>A0A2M7XD09_9BACT</name>
<dbReference type="EMBL" id="PFWU01000019">
    <property type="protein sequence ID" value="PJA45771.1"/>
    <property type="molecule type" value="Genomic_DNA"/>
</dbReference>
<dbReference type="PRINTS" id="PR01040">
    <property type="entry name" value="TRNASYNTHTYR"/>
</dbReference>
<evidence type="ECO:0000256" key="5">
    <source>
        <dbReference type="ARBA" id="ARBA00022917"/>
    </source>
</evidence>
<dbReference type="Proteomes" id="UP000229385">
    <property type="component" value="Unassembled WGS sequence"/>
</dbReference>
<keyword evidence="6 9" id="KW-0030">Aminoacyl-tRNA synthetase</keyword>
<dbReference type="SUPFAM" id="SSF52374">
    <property type="entry name" value="Nucleotidylyl transferase"/>
    <property type="match status" value="1"/>
</dbReference>
<protein>
    <recommendedName>
        <fullName evidence="1 8">Tyrosine--tRNA ligase</fullName>
        <ecNumber evidence="1 8">6.1.1.1</ecNumber>
    </recommendedName>
</protein>
<comment type="similarity">
    <text evidence="9">Belongs to the class-I aminoacyl-tRNA synthetase family.</text>
</comment>
<dbReference type="NCBIfam" id="TIGR00234">
    <property type="entry name" value="tyrS"/>
    <property type="match status" value="1"/>
</dbReference>
<keyword evidence="4 9" id="KW-0067">ATP-binding</keyword>
<keyword evidence="3 9" id="KW-0547">Nucleotide-binding</keyword>
<dbReference type="InterPro" id="IPR002305">
    <property type="entry name" value="aa-tRNA-synth_Ic"/>
</dbReference>
<dbReference type="PANTHER" id="PTHR11766">
    <property type="entry name" value="TYROSYL-TRNA SYNTHETASE"/>
    <property type="match status" value="1"/>
</dbReference>
<evidence type="ECO:0000256" key="3">
    <source>
        <dbReference type="ARBA" id="ARBA00022741"/>
    </source>
</evidence>
<evidence type="ECO:0000313" key="11">
    <source>
        <dbReference type="Proteomes" id="UP000229385"/>
    </source>
</evidence>
<keyword evidence="2 9" id="KW-0436">Ligase</keyword>
<comment type="caution">
    <text evidence="10">The sequence shown here is derived from an EMBL/GenBank/DDBJ whole genome shotgun (WGS) entry which is preliminary data.</text>
</comment>
<dbReference type="InterPro" id="IPR002307">
    <property type="entry name" value="Tyr-tRNA-ligase"/>
</dbReference>
<dbReference type="InterPro" id="IPR014729">
    <property type="entry name" value="Rossmann-like_a/b/a_fold"/>
</dbReference>
<dbReference type="GO" id="GO:0004831">
    <property type="term" value="F:tyrosine-tRNA ligase activity"/>
    <property type="evidence" value="ECO:0007669"/>
    <property type="project" value="UniProtKB-UniRule"/>
</dbReference>
<dbReference type="EC" id="6.1.1.1" evidence="1 8"/>
<dbReference type="InterPro" id="IPR024088">
    <property type="entry name" value="Tyr-tRNA-ligase_bac-type"/>
</dbReference>
<dbReference type="GO" id="GO:0005829">
    <property type="term" value="C:cytosol"/>
    <property type="evidence" value="ECO:0007669"/>
    <property type="project" value="TreeGrafter"/>
</dbReference>
<comment type="catalytic activity">
    <reaction evidence="7">
        <text>tRNA(Tyr) + L-tyrosine + ATP = L-tyrosyl-tRNA(Tyr) + AMP + diphosphate + H(+)</text>
        <dbReference type="Rhea" id="RHEA:10220"/>
        <dbReference type="Rhea" id="RHEA-COMP:9706"/>
        <dbReference type="Rhea" id="RHEA-COMP:9707"/>
        <dbReference type="ChEBI" id="CHEBI:15378"/>
        <dbReference type="ChEBI" id="CHEBI:30616"/>
        <dbReference type="ChEBI" id="CHEBI:33019"/>
        <dbReference type="ChEBI" id="CHEBI:58315"/>
        <dbReference type="ChEBI" id="CHEBI:78442"/>
        <dbReference type="ChEBI" id="CHEBI:78536"/>
        <dbReference type="ChEBI" id="CHEBI:456215"/>
        <dbReference type="EC" id="6.1.1.1"/>
    </reaction>
</comment>
<evidence type="ECO:0000256" key="1">
    <source>
        <dbReference type="ARBA" id="ARBA00013160"/>
    </source>
</evidence>
<evidence type="ECO:0000256" key="8">
    <source>
        <dbReference type="NCBIfam" id="TIGR00234"/>
    </source>
</evidence>
<evidence type="ECO:0000256" key="9">
    <source>
        <dbReference type="RuleBase" id="RU363036"/>
    </source>
</evidence>